<evidence type="ECO:0000313" key="9">
    <source>
        <dbReference type="EMBL" id="QEY26259.1"/>
    </source>
</evidence>
<accession>A0A5J6PUC2</accession>
<dbReference type="Pfam" id="PF00005">
    <property type="entry name" value="ABC_tran"/>
    <property type="match status" value="2"/>
</dbReference>
<dbReference type="NCBIfam" id="NF007739">
    <property type="entry name" value="PRK10419.1"/>
    <property type="match status" value="2"/>
</dbReference>
<dbReference type="PANTHER" id="PTHR43297">
    <property type="entry name" value="OLIGOPEPTIDE TRANSPORT ATP-BINDING PROTEIN APPD"/>
    <property type="match status" value="1"/>
</dbReference>
<dbReference type="InterPro" id="IPR003593">
    <property type="entry name" value="AAA+_ATPase"/>
</dbReference>
<dbReference type="NCBIfam" id="NF008453">
    <property type="entry name" value="PRK11308.1"/>
    <property type="match status" value="2"/>
</dbReference>
<dbReference type="RefSeq" id="WP_151051385.1">
    <property type="nucleotide sequence ID" value="NZ_CP031700.1"/>
</dbReference>
<evidence type="ECO:0000256" key="1">
    <source>
        <dbReference type="ARBA" id="ARBA00004417"/>
    </source>
</evidence>
<evidence type="ECO:0000256" key="7">
    <source>
        <dbReference type="ARBA" id="ARBA00023136"/>
    </source>
</evidence>
<name>A0A5J6PUC2_9NEIS</name>
<feature type="domain" description="ABC transporter" evidence="8">
    <location>
        <begin position="4"/>
        <end position="248"/>
    </location>
</feature>
<dbReference type="Pfam" id="PF08352">
    <property type="entry name" value="oligo_HPY"/>
    <property type="match status" value="1"/>
</dbReference>
<dbReference type="SUPFAM" id="SSF52540">
    <property type="entry name" value="P-loop containing nucleoside triphosphate hydrolases"/>
    <property type="match status" value="2"/>
</dbReference>
<evidence type="ECO:0000256" key="2">
    <source>
        <dbReference type="ARBA" id="ARBA00005417"/>
    </source>
</evidence>
<comment type="similarity">
    <text evidence="2">Belongs to the ABC transporter superfamily.</text>
</comment>
<dbReference type="InterPro" id="IPR013563">
    <property type="entry name" value="Oligopep_ABC_C"/>
</dbReference>
<dbReference type="SMART" id="SM00382">
    <property type="entry name" value="AAA"/>
    <property type="match status" value="2"/>
</dbReference>
<dbReference type="GO" id="GO:0005886">
    <property type="term" value="C:plasma membrane"/>
    <property type="evidence" value="ECO:0007669"/>
    <property type="project" value="UniProtKB-SubCell"/>
</dbReference>
<dbReference type="FunFam" id="3.40.50.300:FF:000016">
    <property type="entry name" value="Oligopeptide ABC transporter ATP-binding component"/>
    <property type="match status" value="1"/>
</dbReference>
<proteinExistence type="inferred from homology"/>
<evidence type="ECO:0000256" key="4">
    <source>
        <dbReference type="ARBA" id="ARBA00022475"/>
    </source>
</evidence>
<comment type="subcellular location">
    <subcellularLocation>
        <location evidence="1">Cell inner membrane</location>
        <topology evidence="1">Peripheral membrane protein</topology>
    </subcellularLocation>
</comment>
<evidence type="ECO:0000259" key="8">
    <source>
        <dbReference type="PROSITE" id="PS50893"/>
    </source>
</evidence>
<dbReference type="AlphaFoldDB" id="A0A5J6PUC2"/>
<organism evidence="9 10">
    <name type="scientific">Neisseria zalophi</name>
    <dbReference type="NCBI Taxonomy" id="640030"/>
    <lineage>
        <taxon>Bacteria</taxon>
        <taxon>Pseudomonadati</taxon>
        <taxon>Pseudomonadota</taxon>
        <taxon>Betaproteobacteria</taxon>
        <taxon>Neisseriales</taxon>
        <taxon>Neisseriaceae</taxon>
        <taxon>Neisseria</taxon>
    </lineage>
</organism>
<dbReference type="InterPro" id="IPR050388">
    <property type="entry name" value="ABC_Ni/Peptide_Import"/>
</dbReference>
<protein>
    <submittedName>
        <fullName evidence="9">ABC transporter ATP-binding protein</fullName>
    </submittedName>
</protein>
<dbReference type="InterPro" id="IPR017871">
    <property type="entry name" value="ABC_transporter-like_CS"/>
</dbReference>
<reference evidence="9 10" key="1">
    <citation type="submission" date="2018-08" db="EMBL/GenBank/DDBJ databases">
        <title>Neisseria zalophi ATCC BAA-2455 complete genome.</title>
        <authorList>
            <person name="Veseli I.A."/>
            <person name="Buttler R."/>
            <person name="Mascarenhas dos Santos A.C."/>
            <person name="Pombert J.-F."/>
        </authorList>
    </citation>
    <scope>NUCLEOTIDE SEQUENCE [LARGE SCALE GENOMIC DNA]</scope>
    <source>
        <strain evidence="9 10">ATCC BAA-2455</strain>
    </source>
</reference>
<keyword evidence="6 9" id="KW-0067">ATP-binding</keyword>
<feature type="domain" description="ABC transporter" evidence="8">
    <location>
        <begin position="267"/>
        <end position="508"/>
    </location>
</feature>
<dbReference type="InterPro" id="IPR027417">
    <property type="entry name" value="P-loop_NTPase"/>
</dbReference>
<gene>
    <name evidence="9" type="ORF">D0T92_06795</name>
</gene>
<dbReference type="GO" id="GO:0005524">
    <property type="term" value="F:ATP binding"/>
    <property type="evidence" value="ECO:0007669"/>
    <property type="project" value="UniProtKB-KW"/>
</dbReference>
<dbReference type="GO" id="GO:0015833">
    <property type="term" value="P:peptide transport"/>
    <property type="evidence" value="ECO:0007669"/>
    <property type="project" value="InterPro"/>
</dbReference>
<keyword evidence="5" id="KW-0547">Nucleotide-binding</keyword>
<dbReference type="OrthoDB" id="9802772at2"/>
<dbReference type="KEGG" id="nzl:D0T92_06795"/>
<evidence type="ECO:0000256" key="5">
    <source>
        <dbReference type="ARBA" id="ARBA00022741"/>
    </source>
</evidence>
<keyword evidence="3" id="KW-0813">Transport</keyword>
<keyword evidence="7" id="KW-0472">Membrane</keyword>
<dbReference type="EMBL" id="CP031700">
    <property type="protein sequence ID" value="QEY26259.1"/>
    <property type="molecule type" value="Genomic_DNA"/>
</dbReference>
<dbReference type="InterPro" id="IPR003439">
    <property type="entry name" value="ABC_transporter-like_ATP-bd"/>
</dbReference>
<dbReference type="Proteomes" id="UP000325713">
    <property type="component" value="Chromosome"/>
</dbReference>
<keyword evidence="4" id="KW-1003">Cell membrane</keyword>
<dbReference type="GO" id="GO:0016887">
    <property type="term" value="F:ATP hydrolysis activity"/>
    <property type="evidence" value="ECO:0007669"/>
    <property type="project" value="InterPro"/>
</dbReference>
<dbReference type="GO" id="GO:0055085">
    <property type="term" value="P:transmembrane transport"/>
    <property type="evidence" value="ECO:0007669"/>
    <property type="project" value="UniProtKB-ARBA"/>
</dbReference>
<dbReference type="PANTHER" id="PTHR43297:SF2">
    <property type="entry name" value="DIPEPTIDE TRANSPORT ATP-BINDING PROTEIN DPPD"/>
    <property type="match status" value="1"/>
</dbReference>
<keyword evidence="10" id="KW-1185">Reference proteome</keyword>
<evidence type="ECO:0000313" key="10">
    <source>
        <dbReference type="Proteomes" id="UP000325713"/>
    </source>
</evidence>
<evidence type="ECO:0000256" key="6">
    <source>
        <dbReference type="ARBA" id="ARBA00022840"/>
    </source>
</evidence>
<dbReference type="PROSITE" id="PS50893">
    <property type="entry name" value="ABC_TRANSPORTER_2"/>
    <property type="match status" value="2"/>
</dbReference>
<sequence>MNILEIENLNAAFPGNKVLHDINLNVKTGRKLAIVGESGSGKTVLAQGIMRLNPAVSFTGRLKFNGENLLDKSPRQLQKLRGREIGMVFQEPMTALNPVMRVGKQIAEVLTLHLGLPAKQAWERAVALLAETGIRDPEEKIFAFPFQLSGGQRQRAMIAMAVAAEPKLLIADEPTTALDMAVQAQILDLLARLQAAHNMTLVYISHDLNLVRRFADDIAVMQNGRIVEQGVTETVFTNPQHEYTKMLLNAGAVRQVQPLAEQAETVLEADRISVAVSERAGWLKKRSKVLLHPLSFDLKAGETLGIIGESGSGKTTLAKAVMRLMRSEGRLKINGQEWQPLLRKEIQMVFQDPFGAFNPRMNVFDIVSEALRVHEPEIGRQAMRERVVAVLQQVGLPDDILDRYPHAFSGGQRQRLAIARAIIVRPKVLVLDEPTSALDVQRQQQILELLADLQKKYGLSLIIISHDLAVIRALSHRVMVLKDGHVVEQGVLEAVFEKPDADYTQKLLSYYNP</sequence>
<dbReference type="PROSITE" id="PS00211">
    <property type="entry name" value="ABC_TRANSPORTER_1"/>
    <property type="match status" value="2"/>
</dbReference>
<dbReference type="CDD" id="cd03257">
    <property type="entry name" value="ABC_NikE_OppD_transporters"/>
    <property type="match status" value="2"/>
</dbReference>
<evidence type="ECO:0000256" key="3">
    <source>
        <dbReference type="ARBA" id="ARBA00022448"/>
    </source>
</evidence>
<dbReference type="Gene3D" id="3.40.50.300">
    <property type="entry name" value="P-loop containing nucleotide triphosphate hydrolases"/>
    <property type="match status" value="2"/>
</dbReference>